<dbReference type="Gene3D" id="1.10.238.10">
    <property type="entry name" value="EF-hand"/>
    <property type="match status" value="1"/>
</dbReference>
<keyword evidence="2" id="KW-1185">Reference proteome</keyword>
<reference evidence="1" key="1">
    <citation type="submission" date="2021-02" db="EMBL/GenBank/DDBJ databases">
        <authorList>
            <person name="Dougan E. K."/>
            <person name="Rhodes N."/>
            <person name="Thang M."/>
            <person name="Chan C."/>
        </authorList>
    </citation>
    <scope>NUCLEOTIDE SEQUENCE</scope>
</reference>
<name>A0A813C585_9DINO</name>
<comment type="caution">
    <text evidence="1">The sequence shown here is derived from an EMBL/GenBank/DDBJ whole genome shotgun (WGS) entry which is preliminary data.</text>
</comment>
<dbReference type="OrthoDB" id="424309at2759"/>
<dbReference type="EMBL" id="CAJNJA010090363">
    <property type="protein sequence ID" value="CAE7940075.1"/>
    <property type="molecule type" value="Genomic_DNA"/>
</dbReference>
<evidence type="ECO:0000313" key="2">
    <source>
        <dbReference type="Proteomes" id="UP000601435"/>
    </source>
</evidence>
<organism evidence="1 2">
    <name type="scientific">Symbiodinium necroappetens</name>
    <dbReference type="NCBI Taxonomy" id="1628268"/>
    <lineage>
        <taxon>Eukaryota</taxon>
        <taxon>Sar</taxon>
        <taxon>Alveolata</taxon>
        <taxon>Dinophyceae</taxon>
        <taxon>Suessiales</taxon>
        <taxon>Symbiodiniaceae</taxon>
        <taxon>Symbiodinium</taxon>
    </lineage>
</organism>
<gene>
    <name evidence="1" type="ORF">SNEC2469_LOCUS33755</name>
</gene>
<dbReference type="Proteomes" id="UP000601435">
    <property type="component" value="Unassembled WGS sequence"/>
</dbReference>
<dbReference type="AlphaFoldDB" id="A0A813C585"/>
<proteinExistence type="predicted"/>
<accession>A0A813C585</accession>
<protein>
    <submittedName>
        <fullName evidence="1">Uncharacterized protein</fullName>
    </submittedName>
</protein>
<evidence type="ECO:0000313" key="1">
    <source>
        <dbReference type="EMBL" id="CAE7940075.1"/>
    </source>
</evidence>
<sequence>MDAALLDERLTPAKVDVTFSRVCGSSPHMLLTQFRDAMVRLAAIKYPSVPRTEAVMQLYQKHLATFQGTTKGVVAELDQAMLSLLGAARRRALPAVSGVWDATQRKTTRLQLITREAFAGQQGSAWTNGQS</sequence>